<comment type="caution">
    <text evidence="2">The sequence shown here is derived from an EMBL/GenBank/DDBJ whole genome shotgun (WGS) entry which is preliminary data.</text>
</comment>
<evidence type="ECO:0000313" key="3">
    <source>
        <dbReference type="Proteomes" id="UP000265540"/>
    </source>
</evidence>
<dbReference type="AlphaFoldDB" id="A0A3A4ZCX9"/>
<protein>
    <recommendedName>
        <fullName evidence="4">Metal-dependent hydrolase</fullName>
    </recommendedName>
</protein>
<proteinExistence type="predicted"/>
<evidence type="ECO:0000256" key="1">
    <source>
        <dbReference type="SAM" id="Phobius"/>
    </source>
</evidence>
<dbReference type="EMBL" id="QZJF01000016">
    <property type="protein sequence ID" value="RJR27094.1"/>
    <property type="molecule type" value="Genomic_DNA"/>
</dbReference>
<sequence>MKSMTTVAHIVSASYITLKVANVAPNELDYIATSLISAGILDLDHLFFLIRDRKIFKKVGFSGHLHKARSPIHELLGFLIIGVVMLAVSFFNPKLALVLGLPAMIHLIEDLLVGISLPFSPVDKTEIQLIPQKKTIKIFLDVTVIIIFAILWIKYLNVVN</sequence>
<dbReference type="InterPro" id="IPR007404">
    <property type="entry name" value="YdjM-like"/>
</dbReference>
<keyword evidence="1" id="KW-0812">Transmembrane</keyword>
<feature type="transmembrane region" description="Helical" evidence="1">
    <location>
        <begin position="71"/>
        <end position="91"/>
    </location>
</feature>
<dbReference type="Proteomes" id="UP000265540">
    <property type="component" value="Unassembled WGS sequence"/>
</dbReference>
<keyword evidence="1" id="KW-1133">Transmembrane helix</keyword>
<dbReference type="Pfam" id="PF04307">
    <property type="entry name" value="YdjM"/>
    <property type="match status" value="1"/>
</dbReference>
<gene>
    <name evidence="2" type="ORF">C4561_02920</name>
</gene>
<evidence type="ECO:0008006" key="4">
    <source>
        <dbReference type="Google" id="ProtNLM"/>
    </source>
</evidence>
<evidence type="ECO:0000313" key="2">
    <source>
        <dbReference type="EMBL" id="RJR27094.1"/>
    </source>
</evidence>
<keyword evidence="1" id="KW-0472">Membrane</keyword>
<feature type="transmembrane region" description="Helical" evidence="1">
    <location>
        <begin position="138"/>
        <end position="155"/>
    </location>
</feature>
<accession>A0A3A4ZCX9</accession>
<organism evidence="2 3">
    <name type="scientific">candidate division WWE3 bacterium</name>
    <dbReference type="NCBI Taxonomy" id="2053526"/>
    <lineage>
        <taxon>Bacteria</taxon>
        <taxon>Katanobacteria</taxon>
    </lineage>
</organism>
<reference evidence="2 3" key="1">
    <citation type="journal article" date="2017" name="ISME J.">
        <title>Energy and carbon metabolisms in a deep terrestrial subsurface fluid microbial community.</title>
        <authorList>
            <person name="Momper L."/>
            <person name="Jungbluth S.P."/>
            <person name="Lee M.D."/>
            <person name="Amend J.P."/>
        </authorList>
    </citation>
    <scope>NUCLEOTIDE SEQUENCE [LARGE SCALE GENOMIC DNA]</scope>
    <source>
        <strain evidence="2">SURF_46</strain>
    </source>
</reference>
<name>A0A3A4ZCX9_UNCKA</name>